<dbReference type="EMBL" id="JAFCMP010000201">
    <property type="protein sequence ID" value="KAG5183567.1"/>
    <property type="molecule type" value="Genomic_DNA"/>
</dbReference>
<dbReference type="GO" id="GO:1990221">
    <property type="term" value="C:L-cysteine desulfurase complex"/>
    <property type="evidence" value="ECO:0007669"/>
    <property type="project" value="TreeGrafter"/>
</dbReference>
<feature type="domain" description="Complex 1 LYR protein" evidence="2">
    <location>
        <begin position="3"/>
        <end position="59"/>
    </location>
</feature>
<dbReference type="InterPro" id="IPR045297">
    <property type="entry name" value="Complex1_LYR_LYRM4"/>
</dbReference>
<dbReference type="GO" id="GO:0016226">
    <property type="term" value="P:iron-sulfur cluster assembly"/>
    <property type="evidence" value="ECO:0007669"/>
    <property type="project" value="InterPro"/>
</dbReference>
<dbReference type="GO" id="GO:0005739">
    <property type="term" value="C:mitochondrion"/>
    <property type="evidence" value="ECO:0007669"/>
    <property type="project" value="TreeGrafter"/>
</dbReference>
<dbReference type="InterPro" id="IPR051522">
    <property type="entry name" value="ISC_assembly_LYR"/>
</dbReference>
<dbReference type="PANTHER" id="PTHR13166">
    <property type="entry name" value="PROTEIN C6ORF149"/>
    <property type="match status" value="1"/>
</dbReference>
<protein>
    <recommendedName>
        <fullName evidence="2">Complex 1 LYR protein domain-containing protein</fullName>
    </recommendedName>
</protein>
<dbReference type="Pfam" id="PF05347">
    <property type="entry name" value="Complex1_LYR"/>
    <property type="match status" value="1"/>
</dbReference>
<keyword evidence="4" id="KW-1185">Reference proteome</keyword>
<comment type="similarity">
    <text evidence="1">Belongs to the complex I LYR family.</text>
</comment>
<accession>A0A836CF60</accession>
<proteinExistence type="inferred from homology"/>
<dbReference type="PANTHER" id="PTHR13166:SF7">
    <property type="entry name" value="LYR MOTIF-CONTAINING PROTEIN 4"/>
    <property type="match status" value="1"/>
</dbReference>
<dbReference type="AlphaFoldDB" id="A0A836CF60"/>
<gene>
    <name evidence="3" type="ORF">JKP88DRAFT_198971</name>
</gene>
<evidence type="ECO:0000313" key="4">
    <source>
        <dbReference type="Proteomes" id="UP000664859"/>
    </source>
</evidence>
<comment type="caution">
    <text evidence="3">The sequence shown here is derived from an EMBL/GenBank/DDBJ whole genome shotgun (WGS) entry which is preliminary data.</text>
</comment>
<evidence type="ECO:0000256" key="1">
    <source>
        <dbReference type="ARBA" id="ARBA00009508"/>
    </source>
</evidence>
<dbReference type="InterPro" id="IPR008011">
    <property type="entry name" value="Complex1_LYR_dom"/>
</dbReference>
<reference evidence="3" key="1">
    <citation type="submission" date="2021-02" db="EMBL/GenBank/DDBJ databases">
        <title>First Annotated Genome of the Yellow-green Alga Tribonema minus.</title>
        <authorList>
            <person name="Mahan K.M."/>
        </authorList>
    </citation>
    <scope>NUCLEOTIDE SEQUENCE</scope>
    <source>
        <strain evidence="3">UTEX B ZZ1240</strain>
    </source>
</reference>
<evidence type="ECO:0000313" key="3">
    <source>
        <dbReference type="EMBL" id="KAG5183567.1"/>
    </source>
</evidence>
<dbReference type="OrthoDB" id="275715at2759"/>
<organism evidence="3 4">
    <name type="scientific">Tribonema minus</name>
    <dbReference type="NCBI Taxonomy" id="303371"/>
    <lineage>
        <taxon>Eukaryota</taxon>
        <taxon>Sar</taxon>
        <taxon>Stramenopiles</taxon>
        <taxon>Ochrophyta</taxon>
        <taxon>PX clade</taxon>
        <taxon>Xanthophyceae</taxon>
        <taxon>Tribonematales</taxon>
        <taxon>Tribonemataceae</taxon>
        <taxon>Tribonema</taxon>
    </lineage>
</organism>
<sequence>MKPAVSLYRQLLREGKKLTDYNFRMYSLRRVRQGFAEDASLTGEAANKALAFGKDQLAMLQRQAILSQLYPAAPSVMETNTFETASAEQKRH</sequence>
<dbReference type="CDD" id="cd20264">
    <property type="entry name" value="Complex1_LYR_LYRM4"/>
    <property type="match status" value="1"/>
</dbReference>
<dbReference type="Proteomes" id="UP000664859">
    <property type="component" value="Unassembled WGS sequence"/>
</dbReference>
<evidence type="ECO:0000259" key="2">
    <source>
        <dbReference type="Pfam" id="PF05347"/>
    </source>
</evidence>
<name>A0A836CF60_9STRA</name>